<name>A0ACB9FA91_CICIN</name>
<dbReference type="EMBL" id="CM042011">
    <property type="protein sequence ID" value="KAI3767703.1"/>
    <property type="molecule type" value="Genomic_DNA"/>
</dbReference>
<evidence type="ECO:0000313" key="2">
    <source>
        <dbReference type="Proteomes" id="UP001055811"/>
    </source>
</evidence>
<accession>A0ACB9FA91</accession>
<reference evidence="2" key="1">
    <citation type="journal article" date="2022" name="Mol. Ecol. Resour.">
        <title>The genomes of chicory, endive, great burdock and yacon provide insights into Asteraceae palaeo-polyploidization history and plant inulin production.</title>
        <authorList>
            <person name="Fan W."/>
            <person name="Wang S."/>
            <person name="Wang H."/>
            <person name="Wang A."/>
            <person name="Jiang F."/>
            <person name="Liu H."/>
            <person name="Zhao H."/>
            <person name="Xu D."/>
            <person name="Zhang Y."/>
        </authorList>
    </citation>
    <scope>NUCLEOTIDE SEQUENCE [LARGE SCALE GENOMIC DNA]</scope>
    <source>
        <strain evidence="2">cv. Punajuju</strain>
    </source>
</reference>
<protein>
    <submittedName>
        <fullName evidence="1">Uncharacterized protein</fullName>
    </submittedName>
</protein>
<keyword evidence="2" id="KW-1185">Reference proteome</keyword>
<sequence length="73" mass="8743">MEHLERWLVQEGYEANELTYTCRAVEAVFRMEEPVYSEEEFETEGFELFHRRANYAPNDSFSYADYWATISST</sequence>
<organism evidence="1 2">
    <name type="scientific">Cichorium intybus</name>
    <name type="common">Chicory</name>
    <dbReference type="NCBI Taxonomy" id="13427"/>
    <lineage>
        <taxon>Eukaryota</taxon>
        <taxon>Viridiplantae</taxon>
        <taxon>Streptophyta</taxon>
        <taxon>Embryophyta</taxon>
        <taxon>Tracheophyta</taxon>
        <taxon>Spermatophyta</taxon>
        <taxon>Magnoliopsida</taxon>
        <taxon>eudicotyledons</taxon>
        <taxon>Gunneridae</taxon>
        <taxon>Pentapetalae</taxon>
        <taxon>asterids</taxon>
        <taxon>campanulids</taxon>
        <taxon>Asterales</taxon>
        <taxon>Asteraceae</taxon>
        <taxon>Cichorioideae</taxon>
        <taxon>Cichorieae</taxon>
        <taxon>Cichoriinae</taxon>
        <taxon>Cichorium</taxon>
    </lineage>
</organism>
<evidence type="ECO:0000313" key="1">
    <source>
        <dbReference type="EMBL" id="KAI3767703.1"/>
    </source>
</evidence>
<dbReference type="Proteomes" id="UP001055811">
    <property type="component" value="Linkage Group LG03"/>
</dbReference>
<gene>
    <name evidence="1" type="ORF">L2E82_18055</name>
</gene>
<comment type="caution">
    <text evidence="1">The sequence shown here is derived from an EMBL/GenBank/DDBJ whole genome shotgun (WGS) entry which is preliminary data.</text>
</comment>
<proteinExistence type="predicted"/>
<reference evidence="1 2" key="2">
    <citation type="journal article" date="2022" name="Mol. Ecol. Resour.">
        <title>The genomes of chicory, endive, great burdock and yacon provide insights into Asteraceae paleo-polyploidization history and plant inulin production.</title>
        <authorList>
            <person name="Fan W."/>
            <person name="Wang S."/>
            <person name="Wang H."/>
            <person name="Wang A."/>
            <person name="Jiang F."/>
            <person name="Liu H."/>
            <person name="Zhao H."/>
            <person name="Xu D."/>
            <person name="Zhang Y."/>
        </authorList>
    </citation>
    <scope>NUCLEOTIDE SEQUENCE [LARGE SCALE GENOMIC DNA]</scope>
    <source>
        <strain evidence="2">cv. Punajuju</strain>
        <tissue evidence="1">Leaves</tissue>
    </source>
</reference>